<name>A0ACA9QV89_9GLOM</name>
<feature type="non-terminal residue" evidence="1">
    <location>
        <position position="1"/>
    </location>
</feature>
<evidence type="ECO:0000313" key="2">
    <source>
        <dbReference type="Proteomes" id="UP000789366"/>
    </source>
</evidence>
<protein>
    <submittedName>
        <fullName evidence="1">7208_t:CDS:1</fullName>
    </submittedName>
</protein>
<feature type="non-terminal residue" evidence="1">
    <location>
        <position position="79"/>
    </location>
</feature>
<accession>A0ACA9QV89</accession>
<dbReference type="EMBL" id="CAJVPW010050977">
    <property type="protein sequence ID" value="CAG8765684.1"/>
    <property type="molecule type" value="Genomic_DNA"/>
</dbReference>
<dbReference type="Proteomes" id="UP000789366">
    <property type="component" value="Unassembled WGS sequence"/>
</dbReference>
<proteinExistence type="predicted"/>
<evidence type="ECO:0000313" key="1">
    <source>
        <dbReference type="EMBL" id="CAG8765684.1"/>
    </source>
</evidence>
<organism evidence="1 2">
    <name type="scientific">Cetraspora pellucida</name>
    <dbReference type="NCBI Taxonomy" id="1433469"/>
    <lineage>
        <taxon>Eukaryota</taxon>
        <taxon>Fungi</taxon>
        <taxon>Fungi incertae sedis</taxon>
        <taxon>Mucoromycota</taxon>
        <taxon>Glomeromycotina</taxon>
        <taxon>Glomeromycetes</taxon>
        <taxon>Diversisporales</taxon>
        <taxon>Gigasporaceae</taxon>
        <taxon>Cetraspora</taxon>
    </lineage>
</organism>
<sequence>TPETFCKNNATSKVKISKAINKYTTSSKKAQREPQLYINVDQSISNNITILVLKQDLNVTIPVLKQSRQDLNKTSIFTN</sequence>
<comment type="caution">
    <text evidence="1">The sequence shown here is derived from an EMBL/GenBank/DDBJ whole genome shotgun (WGS) entry which is preliminary data.</text>
</comment>
<keyword evidence="2" id="KW-1185">Reference proteome</keyword>
<reference evidence="1" key="1">
    <citation type="submission" date="2021-06" db="EMBL/GenBank/DDBJ databases">
        <authorList>
            <person name="Kallberg Y."/>
            <person name="Tangrot J."/>
            <person name="Rosling A."/>
        </authorList>
    </citation>
    <scope>NUCLEOTIDE SEQUENCE</scope>
    <source>
        <strain evidence="1">28 12/20/2015</strain>
    </source>
</reference>
<gene>
    <name evidence="1" type="ORF">SPELUC_LOCUS15435</name>
</gene>